<protein>
    <recommendedName>
        <fullName evidence="9">Alkaline proteinase inhibitor/ Outer membrane lipoprotein Omp19 domain-containing protein</fullName>
    </recommendedName>
</protein>
<dbReference type="Gene3D" id="2.40.128.10">
    <property type="match status" value="1"/>
</dbReference>
<reference evidence="10 11" key="1">
    <citation type="submission" date="2019-06" db="EMBL/GenBank/DDBJ databases">
        <authorList>
            <person name="Li M."/>
        </authorList>
    </citation>
    <scope>NUCLEOTIDE SEQUENCE [LARGE SCALE GENOMIC DNA]</scope>
    <source>
        <strain evidence="10 11">BGMRC2036</strain>
    </source>
</reference>
<dbReference type="OrthoDB" id="7677911at2"/>
<proteinExistence type="inferred from homology"/>
<comment type="subcellular location">
    <subcellularLocation>
        <location evidence="1">Cell outer membrane</location>
        <topology evidence="1">Lipid-anchor</topology>
    </subcellularLocation>
</comment>
<sequence length="198" mass="19961">MVHKIWVASAFGLVLAASGCQRTSYQNNAAYVPPPLAAQPVGQVQSGSLPPPGTTSGTYGDGTYNNTAGGSPTVDPNTQFPSAPSAPTEVAAAGDMDNITPPPGALPVSASALVGSWKVDNGGGTCDMFLTLTNLGDGQRGGTRGCSGPLTSMKSWGINGDQVILKDANGYVIGRLYMTAANAVSGLSSTGQQLTLSR</sequence>
<evidence type="ECO:0000313" key="11">
    <source>
        <dbReference type="Proteomes" id="UP000318801"/>
    </source>
</evidence>
<dbReference type="InterPro" id="IPR021140">
    <property type="entry name" value="Inh/Omp19"/>
</dbReference>
<dbReference type="InterPro" id="IPR016085">
    <property type="entry name" value="Protease_inh_B-barrel_dom"/>
</dbReference>
<feature type="region of interest" description="Disordered" evidence="8">
    <location>
        <begin position="41"/>
        <end position="104"/>
    </location>
</feature>
<dbReference type="Pfam" id="PF02974">
    <property type="entry name" value="Inh"/>
    <property type="match status" value="1"/>
</dbReference>
<dbReference type="RefSeq" id="WP_141148716.1">
    <property type="nucleotide sequence ID" value="NZ_VHLG01000004.1"/>
</dbReference>
<comment type="caution">
    <text evidence="10">The sequence shown here is derived from an EMBL/GenBank/DDBJ whole genome shotgun (WGS) entry which is preliminary data.</text>
</comment>
<evidence type="ECO:0000313" key="10">
    <source>
        <dbReference type="EMBL" id="TPW30845.1"/>
    </source>
</evidence>
<evidence type="ECO:0000259" key="9">
    <source>
        <dbReference type="Pfam" id="PF02974"/>
    </source>
</evidence>
<keyword evidence="7" id="KW-0449">Lipoprotein</keyword>
<dbReference type="AlphaFoldDB" id="A0A506UDF7"/>
<dbReference type="Proteomes" id="UP000318801">
    <property type="component" value="Unassembled WGS sequence"/>
</dbReference>
<feature type="compositionally biased region" description="Low complexity" evidence="8">
    <location>
        <begin position="54"/>
        <end position="70"/>
    </location>
</feature>
<keyword evidence="11" id="KW-1185">Reference proteome</keyword>
<evidence type="ECO:0000256" key="3">
    <source>
        <dbReference type="ARBA" id="ARBA00022729"/>
    </source>
</evidence>
<dbReference type="InterPro" id="IPR010571">
    <property type="entry name" value="OM_lipoprot_Omp19_bac"/>
</dbReference>
<evidence type="ECO:0000256" key="5">
    <source>
        <dbReference type="ARBA" id="ARBA00023139"/>
    </source>
</evidence>
<name>A0A506UDF7_9HYPH</name>
<evidence type="ECO:0000256" key="6">
    <source>
        <dbReference type="ARBA" id="ARBA00023237"/>
    </source>
</evidence>
<comment type="similarity">
    <text evidence="2">Belongs to the rhizobiaceae omp19 lipoprotein family.</text>
</comment>
<gene>
    <name evidence="10" type="ORF">FJU08_09215</name>
</gene>
<dbReference type="PROSITE" id="PS51257">
    <property type="entry name" value="PROKAR_LIPOPROTEIN"/>
    <property type="match status" value="1"/>
</dbReference>
<evidence type="ECO:0000256" key="7">
    <source>
        <dbReference type="ARBA" id="ARBA00023288"/>
    </source>
</evidence>
<organism evidence="10 11">
    <name type="scientific">Martelella alba</name>
    <dbReference type="NCBI Taxonomy" id="2590451"/>
    <lineage>
        <taxon>Bacteria</taxon>
        <taxon>Pseudomonadati</taxon>
        <taxon>Pseudomonadota</taxon>
        <taxon>Alphaproteobacteria</taxon>
        <taxon>Hyphomicrobiales</taxon>
        <taxon>Aurantimonadaceae</taxon>
        <taxon>Martelella</taxon>
    </lineage>
</organism>
<dbReference type="PIRSF" id="PIRSF034005">
    <property type="entry name" value="OM_lipoprot_Omp19_bac"/>
    <property type="match status" value="1"/>
</dbReference>
<evidence type="ECO:0000256" key="4">
    <source>
        <dbReference type="ARBA" id="ARBA00023136"/>
    </source>
</evidence>
<accession>A0A506UDF7</accession>
<evidence type="ECO:0000256" key="2">
    <source>
        <dbReference type="ARBA" id="ARBA00007138"/>
    </source>
</evidence>
<keyword evidence="5" id="KW-0564">Palmitate</keyword>
<keyword evidence="3" id="KW-0732">Signal</keyword>
<feature type="domain" description="Alkaline proteinase inhibitor/ Outer membrane lipoprotein Omp19" evidence="9">
    <location>
        <begin position="109"/>
        <end position="198"/>
    </location>
</feature>
<keyword evidence="4" id="KW-0472">Membrane</keyword>
<evidence type="ECO:0000256" key="8">
    <source>
        <dbReference type="SAM" id="MobiDB-lite"/>
    </source>
</evidence>
<keyword evidence="6" id="KW-0998">Cell outer membrane</keyword>
<dbReference type="GO" id="GO:0004866">
    <property type="term" value="F:endopeptidase inhibitor activity"/>
    <property type="evidence" value="ECO:0007669"/>
    <property type="project" value="InterPro"/>
</dbReference>
<dbReference type="GO" id="GO:0009279">
    <property type="term" value="C:cell outer membrane"/>
    <property type="evidence" value="ECO:0007669"/>
    <property type="project" value="UniProtKB-SubCell"/>
</dbReference>
<evidence type="ECO:0000256" key="1">
    <source>
        <dbReference type="ARBA" id="ARBA00004459"/>
    </source>
</evidence>
<dbReference type="SUPFAM" id="SSF50882">
    <property type="entry name" value="beta-Barrel protease inhibitors"/>
    <property type="match status" value="1"/>
</dbReference>
<dbReference type="EMBL" id="VHLG01000004">
    <property type="protein sequence ID" value="TPW30845.1"/>
    <property type="molecule type" value="Genomic_DNA"/>
</dbReference>